<keyword evidence="2" id="KW-1185">Reference proteome</keyword>
<name>W6MA80_9GAMM</name>
<dbReference type="Proteomes" id="UP000035760">
    <property type="component" value="Unassembled WGS sequence"/>
</dbReference>
<protein>
    <submittedName>
        <fullName evidence="1">Uncharacterized protein</fullName>
    </submittedName>
</protein>
<evidence type="ECO:0000313" key="1">
    <source>
        <dbReference type="EMBL" id="CDI04627.1"/>
    </source>
</evidence>
<dbReference type="EMBL" id="CBTJ020000114">
    <property type="protein sequence ID" value="CDI04627.1"/>
    <property type="molecule type" value="Genomic_DNA"/>
</dbReference>
<accession>W6MA80</accession>
<comment type="caution">
    <text evidence="1">The sequence shown here is derived from an EMBL/GenBank/DDBJ whole genome shotgun (WGS) entry which is preliminary data.</text>
</comment>
<organism evidence="1 2">
    <name type="scientific">Candidatus Competibacter denitrificans Run_A_D11</name>
    <dbReference type="NCBI Taxonomy" id="1400863"/>
    <lineage>
        <taxon>Bacteria</taxon>
        <taxon>Pseudomonadati</taxon>
        <taxon>Pseudomonadota</taxon>
        <taxon>Gammaproteobacteria</taxon>
        <taxon>Candidatus Competibacteraceae</taxon>
        <taxon>Candidatus Competibacter</taxon>
    </lineage>
</organism>
<dbReference type="AlphaFoldDB" id="W6MA80"/>
<reference evidence="1" key="1">
    <citation type="submission" date="2013-07" db="EMBL/GenBank/DDBJ databases">
        <authorList>
            <person name="McIlroy S."/>
        </authorList>
    </citation>
    <scope>NUCLEOTIDE SEQUENCE [LARGE SCALE GENOMIC DNA]</scope>
    <source>
        <strain evidence="1">Run_A_D11</strain>
    </source>
</reference>
<reference evidence="1" key="2">
    <citation type="submission" date="2014-03" db="EMBL/GenBank/DDBJ databases">
        <title>Candidatus Competibacter-lineage genomes retrieved from metagenomes reveal functional metabolic diversity.</title>
        <authorList>
            <person name="McIlroy S.J."/>
            <person name="Albertsen M."/>
            <person name="Andresen E.K."/>
            <person name="Saunders A.M."/>
            <person name="Kristiansen R."/>
            <person name="Stokholm-Bjerregaard M."/>
            <person name="Nielsen K.L."/>
            <person name="Nielsen P.H."/>
        </authorList>
    </citation>
    <scope>NUCLEOTIDE SEQUENCE</scope>
    <source>
        <strain evidence="1">Run_A_D11</strain>
    </source>
</reference>
<sequence>MYAATAYRIEIHTTMYLSLVLLQ</sequence>
<proteinExistence type="predicted"/>
<gene>
    <name evidence="1" type="ORF">BN873_p20007</name>
</gene>
<evidence type="ECO:0000313" key="2">
    <source>
        <dbReference type="Proteomes" id="UP000035760"/>
    </source>
</evidence>